<dbReference type="EMBL" id="AHEF01000042">
    <property type="protein sequence ID" value="EOP90496.1"/>
    <property type="molecule type" value="Genomic_DNA"/>
</dbReference>
<dbReference type="InterPro" id="IPR001926">
    <property type="entry name" value="TrpB-like_PALP"/>
</dbReference>
<dbReference type="InterPro" id="IPR050214">
    <property type="entry name" value="Cys_Synth/Cystath_Beta-Synth"/>
</dbReference>
<comment type="cofactor">
    <cofactor evidence="1">
        <name>pyridoxal 5'-phosphate</name>
        <dbReference type="ChEBI" id="CHEBI:597326"/>
    </cofactor>
</comment>
<accession>A0A9W5VMA3</accession>
<feature type="domain" description="Tryptophan synthase beta chain-like PALP" evidence="3">
    <location>
        <begin position="9"/>
        <end position="292"/>
    </location>
</feature>
<dbReference type="AlphaFoldDB" id="A0A9W5VMA3"/>
<evidence type="ECO:0000256" key="1">
    <source>
        <dbReference type="ARBA" id="ARBA00001933"/>
    </source>
</evidence>
<dbReference type="CDD" id="cd01561">
    <property type="entry name" value="CBS_like"/>
    <property type="match status" value="1"/>
</dbReference>
<comment type="caution">
    <text evidence="4">The sequence shown here is derived from an EMBL/GenBank/DDBJ whole genome shotgun (WGS) entry which is preliminary data.</text>
</comment>
<evidence type="ECO:0000313" key="5">
    <source>
        <dbReference type="Proteomes" id="UP000014009"/>
    </source>
</evidence>
<gene>
    <name evidence="4" type="ORF">IGM_02188</name>
</gene>
<dbReference type="InterPro" id="IPR036052">
    <property type="entry name" value="TrpB-like_PALP_sf"/>
</dbReference>
<dbReference type="PANTHER" id="PTHR10314">
    <property type="entry name" value="CYSTATHIONINE BETA-SYNTHASE"/>
    <property type="match status" value="1"/>
</dbReference>
<dbReference type="Gene3D" id="3.40.50.1100">
    <property type="match status" value="2"/>
</dbReference>
<dbReference type="Proteomes" id="UP000014009">
    <property type="component" value="Unassembled WGS sequence"/>
</dbReference>
<evidence type="ECO:0000256" key="2">
    <source>
        <dbReference type="ARBA" id="ARBA00022898"/>
    </source>
</evidence>
<proteinExistence type="predicted"/>
<evidence type="ECO:0000313" key="4">
    <source>
        <dbReference type="EMBL" id="EOP90496.1"/>
    </source>
</evidence>
<sequence>MMLRENIVDAIGNTPLVKLRLDSSARAKVYAKLEMLNPFGMKDRVARQVILEAKKNGALKEGAPIIESSSGTMALGIASVGTYLGHPVQIVTDKRTDQMTIAKLKALGCKVEVVTEMTNLGWQSARLDRLAELLRENKNAFCPYQYENPNNPNAYESLAKEAFEELGHIDVLVASVGSGGSLCGTAKALKKVNPDLYVVAVDAVGSVIFNQPDIPGRLQGGHGNSVVPKNVDFSLINEVHWLNDEECFAANLELTEREKIFAGNSSAAAYAVSRFLSNNLSEKSNILTIFPDRGDRYYKTVYNEEYRKEKGMTNLTLPEEPKKVPYGTVVNCWSYASLKEKTISTLQVSKN</sequence>
<reference evidence="4 5" key="1">
    <citation type="submission" date="2012-12" db="EMBL/GenBank/DDBJ databases">
        <title>The Genome Sequence of Bacillus cereus HuB4-4.</title>
        <authorList>
            <consortium name="The Broad Institute Genome Sequencing Platform"/>
            <consortium name="The Broad Institute Genome Sequencing Center for Infectious Disease"/>
            <person name="Feldgarden M."/>
            <person name="Van der Auwera G.A."/>
            <person name="Mahillon J."/>
            <person name="Duprez V."/>
            <person name="Timmery S."/>
            <person name="Mattelet C."/>
            <person name="Dierick K."/>
            <person name="Sun M."/>
            <person name="Yu Z."/>
            <person name="Zhu L."/>
            <person name="Hu X."/>
            <person name="Shank E.B."/>
            <person name="Swiecicka I."/>
            <person name="Hansen B.M."/>
            <person name="Andrup L."/>
            <person name="Walker B."/>
            <person name="Young S.K."/>
            <person name="Zeng Q."/>
            <person name="Gargeya S."/>
            <person name="Fitzgerald M."/>
            <person name="Haas B."/>
            <person name="Abouelleil A."/>
            <person name="Alvarado L."/>
            <person name="Arachchi H.M."/>
            <person name="Berlin A.M."/>
            <person name="Chapman S.B."/>
            <person name="Dewar J."/>
            <person name="Goldberg J."/>
            <person name="Griggs A."/>
            <person name="Gujja S."/>
            <person name="Hansen M."/>
            <person name="Howarth C."/>
            <person name="Imamovic A."/>
            <person name="Larimer J."/>
            <person name="McCowan C."/>
            <person name="Murphy C."/>
            <person name="Neiman D."/>
            <person name="Pearson M."/>
            <person name="Priest M."/>
            <person name="Roberts A."/>
            <person name="Saif S."/>
            <person name="Shea T."/>
            <person name="Sisk P."/>
            <person name="Sykes S."/>
            <person name="Wortman J."/>
            <person name="Nusbaum C."/>
            <person name="Birren B."/>
        </authorList>
    </citation>
    <scope>NUCLEOTIDE SEQUENCE [LARGE SCALE GENOMIC DNA]</scope>
    <source>
        <strain evidence="4 5">HuB4-4</strain>
    </source>
</reference>
<name>A0A9W5VMA3_BACCE</name>
<dbReference type="GO" id="GO:1901605">
    <property type="term" value="P:alpha-amino acid metabolic process"/>
    <property type="evidence" value="ECO:0007669"/>
    <property type="project" value="UniProtKB-ARBA"/>
</dbReference>
<keyword evidence="2" id="KW-0663">Pyridoxal phosphate</keyword>
<dbReference type="SUPFAM" id="SSF53686">
    <property type="entry name" value="Tryptophan synthase beta subunit-like PLP-dependent enzymes"/>
    <property type="match status" value="1"/>
</dbReference>
<dbReference type="Pfam" id="PF00291">
    <property type="entry name" value="PALP"/>
    <property type="match status" value="1"/>
</dbReference>
<protein>
    <recommendedName>
        <fullName evidence="3">Tryptophan synthase beta chain-like PALP domain-containing protein</fullName>
    </recommendedName>
</protein>
<organism evidence="4 5">
    <name type="scientific">Bacillus cereus HuB4-4</name>
    <dbReference type="NCBI Taxonomy" id="1053211"/>
    <lineage>
        <taxon>Bacteria</taxon>
        <taxon>Bacillati</taxon>
        <taxon>Bacillota</taxon>
        <taxon>Bacilli</taxon>
        <taxon>Bacillales</taxon>
        <taxon>Bacillaceae</taxon>
        <taxon>Bacillus</taxon>
        <taxon>Bacillus cereus group</taxon>
    </lineage>
</organism>
<evidence type="ECO:0000259" key="3">
    <source>
        <dbReference type="Pfam" id="PF00291"/>
    </source>
</evidence>